<evidence type="ECO:0000313" key="3">
    <source>
        <dbReference type="Proteomes" id="UP001610563"/>
    </source>
</evidence>
<dbReference type="Pfam" id="PF19271">
    <property type="entry name" value="Nis1"/>
    <property type="match status" value="1"/>
</dbReference>
<organism evidence="2 3">
    <name type="scientific">Aspergillus keveii</name>
    <dbReference type="NCBI Taxonomy" id="714993"/>
    <lineage>
        <taxon>Eukaryota</taxon>
        <taxon>Fungi</taxon>
        <taxon>Dikarya</taxon>
        <taxon>Ascomycota</taxon>
        <taxon>Pezizomycotina</taxon>
        <taxon>Eurotiomycetes</taxon>
        <taxon>Eurotiomycetidae</taxon>
        <taxon>Eurotiales</taxon>
        <taxon>Aspergillaceae</taxon>
        <taxon>Aspergillus</taxon>
        <taxon>Aspergillus subgen. Nidulantes</taxon>
    </lineage>
</organism>
<name>A0ABR4FKZ2_9EURO</name>
<dbReference type="EMBL" id="JBFTWV010000204">
    <property type="protein sequence ID" value="KAL2783914.1"/>
    <property type="molecule type" value="Genomic_DNA"/>
</dbReference>
<sequence>MKLPALLALAATVTAQNVFITVPAEGTEIAGGSDLVVQIIQPGTQSSHVNIGLAIGLQPCPPEELCYPASSVLGYALYAGAFDPVYNPIGSSYQNFTVTIPERTIKGPAMLGVAHAGLVGVMGSPDLQATSVQVMII</sequence>
<feature type="signal peptide" evidence="1">
    <location>
        <begin position="1"/>
        <end position="15"/>
    </location>
</feature>
<evidence type="ECO:0000313" key="2">
    <source>
        <dbReference type="EMBL" id="KAL2783914.1"/>
    </source>
</evidence>
<proteinExistence type="predicted"/>
<evidence type="ECO:0000256" key="1">
    <source>
        <dbReference type="SAM" id="SignalP"/>
    </source>
</evidence>
<keyword evidence="3" id="KW-1185">Reference proteome</keyword>
<dbReference type="Proteomes" id="UP001610563">
    <property type="component" value="Unassembled WGS sequence"/>
</dbReference>
<gene>
    <name evidence="2" type="ORF">BJX66DRAFT_344511</name>
</gene>
<reference evidence="2 3" key="1">
    <citation type="submission" date="2024-07" db="EMBL/GenBank/DDBJ databases">
        <title>Section-level genome sequencing and comparative genomics of Aspergillus sections Usti and Cavernicolus.</title>
        <authorList>
            <consortium name="Lawrence Berkeley National Laboratory"/>
            <person name="Nybo J.L."/>
            <person name="Vesth T.C."/>
            <person name="Theobald S."/>
            <person name="Frisvad J.C."/>
            <person name="Larsen T.O."/>
            <person name="Kjaerboelling I."/>
            <person name="Rothschild-Mancinelli K."/>
            <person name="Lyhne E.K."/>
            <person name="Kogle M.E."/>
            <person name="Barry K."/>
            <person name="Clum A."/>
            <person name="Na H."/>
            <person name="Ledsgaard L."/>
            <person name="Lin J."/>
            <person name="Lipzen A."/>
            <person name="Kuo A."/>
            <person name="Riley R."/>
            <person name="Mondo S."/>
            <person name="Labutti K."/>
            <person name="Haridas S."/>
            <person name="Pangalinan J."/>
            <person name="Salamov A.A."/>
            <person name="Simmons B.A."/>
            <person name="Magnuson J.K."/>
            <person name="Chen J."/>
            <person name="Drula E."/>
            <person name="Henrissat B."/>
            <person name="Wiebenga A."/>
            <person name="Lubbers R.J."/>
            <person name="Gomes A.C."/>
            <person name="Makela M.R."/>
            <person name="Stajich J."/>
            <person name="Grigoriev I.V."/>
            <person name="Mortensen U.H."/>
            <person name="De Vries R.P."/>
            <person name="Baker S.E."/>
            <person name="Andersen M.R."/>
        </authorList>
    </citation>
    <scope>NUCLEOTIDE SEQUENCE [LARGE SCALE GENOMIC DNA]</scope>
    <source>
        <strain evidence="2 3">CBS 209.92</strain>
    </source>
</reference>
<accession>A0ABR4FKZ2</accession>
<keyword evidence="1" id="KW-0732">Signal</keyword>
<feature type="chain" id="PRO_5046617811" evidence="1">
    <location>
        <begin position="16"/>
        <end position="137"/>
    </location>
</feature>
<protein>
    <submittedName>
        <fullName evidence="2">Uncharacterized protein</fullName>
    </submittedName>
</protein>
<comment type="caution">
    <text evidence="2">The sequence shown here is derived from an EMBL/GenBank/DDBJ whole genome shotgun (WGS) entry which is preliminary data.</text>
</comment>
<dbReference type="InterPro" id="IPR045469">
    <property type="entry name" value="Nis1"/>
</dbReference>